<protein>
    <submittedName>
        <fullName evidence="2">Uncharacterized protein</fullName>
    </submittedName>
</protein>
<organism evidence="2">
    <name type="scientific">Siphoviridae sp. ctNEy24</name>
    <dbReference type="NCBI Taxonomy" id="2825466"/>
    <lineage>
        <taxon>Viruses</taxon>
        <taxon>Duplodnaviria</taxon>
        <taxon>Heunggongvirae</taxon>
        <taxon>Uroviricota</taxon>
        <taxon>Caudoviricetes</taxon>
    </lineage>
</organism>
<dbReference type="EMBL" id="BK015974">
    <property type="protein sequence ID" value="DAF87992.1"/>
    <property type="molecule type" value="Genomic_DNA"/>
</dbReference>
<sequence length="127" mass="14466">MIKVNYDATTGKVLSFGKDTEPYIEITEAERKQPLPTKYHYYAVVDGQFKILSRTPSPAETKNDTARALRSQIATLKAQLDATDYKALKFMEGWLTADEYAECKANRAEWRAQINELEEELANVLSE</sequence>
<keyword evidence="1" id="KW-0175">Coiled coil</keyword>
<feature type="coiled-coil region" evidence="1">
    <location>
        <begin position="59"/>
        <end position="127"/>
    </location>
</feature>
<evidence type="ECO:0000256" key="1">
    <source>
        <dbReference type="SAM" id="Coils"/>
    </source>
</evidence>
<name>A0A8S5U0K0_9CAUD</name>
<accession>A0A8S5U0K0</accession>
<proteinExistence type="predicted"/>
<evidence type="ECO:0000313" key="2">
    <source>
        <dbReference type="EMBL" id="DAF87992.1"/>
    </source>
</evidence>
<reference evidence="2" key="1">
    <citation type="journal article" date="2021" name="Proc. Natl. Acad. Sci. U.S.A.">
        <title>A Catalog of Tens of Thousands of Viruses from Human Metagenomes Reveals Hidden Associations with Chronic Diseases.</title>
        <authorList>
            <person name="Tisza M.J."/>
            <person name="Buck C.B."/>
        </authorList>
    </citation>
    <scope>NUCLEOTIDE SEQUENCE</scope>
    <source>
        <strain evidence="2">CtNEy24</strain>
    </source>
</reference>